<keyword evidence="3 5" id="KW-1133">Transmembrane helix</keyword>
<dbReference type="OrthoDB" id="3900342at2759"/>
<gene>
    <name evidence="7" type="ORF">CDV36_004742</name>
</gene>
<dbReference type="PANTHER" id="PTHR43341:SF9">
    <property type="entry name" value="DICARBOXYLIC AMINO ACID PERMEASE"/>
    <property type="match status" value="1"/>
</dbReference>
<evidence type="ECO:0000259" key="6">
    <source>
        <dbReference type="Pfam" id="PF00324"/>
    </source>
</evidence>
<organism evidence="7 8">
    <name type="scientific">Fusarium kuroshium</name>
    <dbReference type="NCBI Taxonomy" id="2010991"/>
    <lineage>
        <taxon>Eukaryota</taxon>
        <taxon>Fungi</taxon>
        <taxon>Dikarya</taxon>
        <taxon>Ascomycota</taxon>
        <taxon>Pezizomycotina</taxon>
        <taxon>Sordariomycetes</taxon>
        <taxon>Hypocreomycetidae</taxon>
        <taxon>Hypocreales</taxon>
        <taxon>Nectriaceae</taxon>
        <taxon>Fusarium</taxon>
        <taxon>Fusarium solani species complex</taxon>
    </lineage>
</organism>
<evidence type="ECO:0000256" key="2">
    <source>
        <dbReference type="ARBA" id="ARBA00022692"/>
    </source>
</evidence>
<evidence type="ECO:0000313" key="8">
    <source>
        <dbReference type="Proteomes" id="UP000277212"/>
    </source>
</evidence>
<keyword evidence="2 5" id="KW-0812">Transmembrane</keyword>
<feature type="transmembrane region" description="Helical" evidence="5">
    <location>
        <begin position="85"/>
        <end position="106"/>
    </location>
</feature>
<dbReference type="InterPro" id="IPR050524">
    <property type="entry name" value="APC_YAT"/>
</dbReference>
<dbReference type="GO" id="GO:0016020">
    <property type="term" value="C:membrane"/>
    <property type="evidence" value="ECO:0007669"/>
    <property type="project" value="UniProtKB-SubCell"/>
</dbReference>
<sequence>MSDNIARRPLSSRDVEKLGLDYDGAKHDDDTSFQYVQEAQISVFIIFLPILTLRGGLGHDRKGFRYWNNPGAFKLYLKGGSSGQFLGFWSYMINATFAYLGTMLVGMTIAEAQNPRKTIPRAIKLIFYRILFFYCISVLLVAIIILYNSKKLAFATKGKTGASASPFVVVAKVARVKVVPHIINACILAFVFSASNSDLYIASGTLCGLASNGQAPAIFKCTDKRGVPYYALSFSILYHHIPMLTQ</sequence>
<dbReference type="InterPro" id="IPR004841">
    <property type="entry name" value="AA-permease/SLC12A_dom"/>
</dbReference>
<dbReference type="PANTHER" id="PTHR43341">
    <property type="entry name" value="AMINO ACID PERMEASE"/>
    <property type="match status" value="1"/>
</dbReference>
<dbReference type="Proteomes" id="UP000277212">
    <property type="component" value="Unassembled WGS sequence"/>
</dbReference>
<reference evidence="7 8" key="1">
    <citation type="submission" date="2017-06" db="EMBL/GenBank/DDBJ databases">
        <title>Comparative genomic analysis of Ambrosia Fusariam Clade fungi.</title>
        <authorList>
            <person name="Stajich J.E."/>
            <person name="Carrillo J."/>
            <person name="Kijimoto T."/>
            <person name="Eskalen A."/>
            <person name="O'Donnell K."/>
            <person name="Kasson M."/>
        </authorList>
    </citation>
    <scope>NUCLEOTIDE SEQUENCE [LARGE SCALE GENOMIC DNA]</scope>
    <source>
        <strain evidence="7">UCR3666</strain>
    </source>
</reference>
<keyword evidence="8" id="KW-1185">Reference proteome</keyword>
<evidence type="ECO:0000256" key="1">
    <source>
        <dbReference type="ARBA" id="ARBA00004141"/>
    </source>
</evidence>
<evidence type="ECO:0000313" key="7">
    <source>
        <dbReference type="EMBL" id="RMJ15562.1"/>
    </source>
</evidence>
<keyword evidence="4 5" id="KW-0472">Membrane</keyword>
<feature type="domain" description="Amino acid permease/ SLC12A" evidence="6">
    <location>
        <begin position="43"/>
        <end position="239"/>
    </location>
</feature>
<protein>
    <recommendedName>
        <fullName evidence="6">Amino acid permease/ SLC12A domain-containing protein</fullName>
    </recommendedName>
</protein>
<dbReference type="Pfam" id="PF00324">
    <property type="entry name" value="AA_permease"/>
    <property type="match status" value="1"/>
</dbReference>
<feature type="transmembrane region" description="Helical" evidence="5">
    <location>
        <begin position="39"/>
        <end position="57"/>
    </location>
</feature>
<evidence type="ECO:0000256" key="4">
    <source>
        <dbReference type="ARBA" id="ARBA00023136"/>
    </source>
</evidence>
<dbReference type="AlphaFoldDB" id="A0A3M2SEJ5"/>
<feature type="transmembrane region" description="Helical" evidence="5">
    <location>
        <begin position="126"/>
        <end position="147"/>
    </location>
</feature>
<dbReference type="EMBL" id="NKUJ01000062">
    <property type="protein sequence ID" value="RMJ15562.1"/>
    <property type="molecule type" value="Genomic_DNA"/>
</dbReference>
<dbReference type="Gene3D" id="1.20.1740.10">
    <property type="entry name" value="Amino acid/polyamine transporter I"/>
    <property type="match status" value="1"/>
</dbReference>
<comment type="subcellular location">
    <subcellularLocation>
        <location evidence="1">Membrane</location>
        <topology evidence="1">Multi-pass membrane protein</topology>
    </subcellularLocation>
</comment>
<comment type="caution">
    <text evidence="7">The sequence shown here is derived from an EMBL/GenBank/DDBJ whole genome shotgun (WGS) entry which is preliminary data.</text>
</comment>
<dbReference type="GO" id="GO:0015171">
    <property type="term" value="F:amino acid transmembrane transporter activity"/>
    <property type="evidence" value="ECO:0007669"/>
    <property type="project" value="TreeGrafter"/>
</dbReference>
<proteinExistence type="predicted"/>
<evidence type="ECO:0000256" key="3">
    <source>
        <dbReference type="ARBA" id="ARBA00022989"/>
    </source>
</evidence>
<evidence type="ECO:0000256" key="5">
    <source>
        <dbReference type="SAM" id="Phobius"/>
    </source>
</evidence>
<name>A0A3M2SEJ5_9HYPO</name>
<accession>A0A3M2SEJ5</accession>